<keyword evidence="1" id="KW-0175">Coiled coil</keyword>
<name>A0A1J5PBL7_9ZZZZ</name>
<dbReference type="AlphaFoldDB" id="A0A1J5PBL7"/>
<sequence>MSGLRDHLLHPDLIAEFVAEYQREYNRLMRGEQAARADAVREHAQVTRKIDQMVEAICDGFYNPSMKEKMATLEARKAELDAQLQLNTETPLRLHPGLSAVYRAKVADLTAALNEPGVRMEATELLRGLLTEIRLIPEDDGLAIELVGALASIMALGDVGQQKARAFGTGGSQITVVAGARFQKYCTLHQADEVAPP</sequence>
<organism evidence="2">
    <name type="scientific">mine drainage metagenome</name>
    <dbReference type="NCBI Taxonomy" id="410659"/>
    <lineage>
        <taxon>unclassified sequences</taxon>
        <taxon>metagenomes</taxon>
        <taxon>ecological metagenomes</taxon>
    </lineage>
</organism>
<accession>A0A1J5PBL7</accession>
<evidence type="ECO:0000313" key="2">
    <source>
        <dbReference type="EMBL" id="OIQ68718.1"/>
    </source>
</evidence>
<dbReference type="EMBL" id="MLJW01005145">
    <property type="protein sequence ID" value="OIQ68718.1"/>
    <property type="molecule type" value="Genomic_DNA"/>
</dbReference>
<reference evidence="2" key="1">
    <citation type="submission" date="2016-10" db="EMBL/GenBank/DDBJ databases">
        <title>Sequence of Gallionella enrichment culture.</title>
        <authorList>
            <person name="Poehlein A."/>
            <person name="Muehling M."/>
            <person name="Daniel R."/>
        </authorList>
    </citation>
    <scope>NUCLEOTIDE SEQUENCE</scope>
</reference>
<evidence type="ECO:0000256" key="1">
    <source>
        <dbReference type="SAM" id="Coils"/>
    </source>
</evidence>
<gene>
    <name evidence="2" type="ORF">GALL_496870</name>
</gene>
<comment type="caution">
    <text evidence="2">The sequence shown here is derived from an EMBL/GenBank/DDBJ whole genome shotgun (WGS) entry which is preliminary data.</text>
</comment>
<feature type="coiled-coil region" evidence="1">
    <location>
        <begin position="63"/>
        <end position="90"/>
    </location>
</feature>
<proteinExistence type="predicted"/>
<protein>
    <submittedName>
        <fullName evidence="2">Uncharacterized protein</fullName>
    </submittedName>
</protein>